<keyword evidence="1" id="KW-0472">Membrane</keyword>
<accession>A7I2L3</accession>
<keyword evidence="1" id="KW-0812">Transmembrane</keyword>
<evidence type="ECO:0000256" key="1">
    <source>
        <dbReference type="SAM" id="Phobius"/>
    </source>
</evidence>
<evidence type="ECO:0000313" key="2">
    <source>
        <dbReference type="EMBL" id="ABS50979.1"/>
    </source>
</evidence>
<evidence type="ECO:0000313" key="3">
    <source>
        <dbReference type="Proteomes" id="UP000002407"/>
    </source>
</evidence>
<feature type="transmembrane region" description="Helical" evidence="1">
    <location>
        <begin position="137"/>
        <end position="163"/>
    </location>
</feature>
<sequence length="242" mass="28228">MNNDIFNKKNNLRDYDKEPIIIKNYEQAFQILSIIIPMIFAAYLTGLIVAIFDKNTTADDIYVLSAIFFTIAIFCILIEYAGFKKSKSFIKFTNDCIGFYKNNQLVKNVDLDNLSKNIAKPLLAYFTKNTKFSKLHIVSFVLLTLLSIPILHIWLLFVFASVFCNCFYKFLFCILTTKTGDRRFSMFPAIIINEPEFALNSGFAIPDYFLLVIFSKRKYSEIKEYFLNLHNINIDNVEKIYF</sequence>
<dbReference type="Proteomes" id="UP000002407">
    <property type="component" value="Chromosome"/>
</dbReference>
<dbReference type="STRING" id="360107.CHAB381_1200"/>
<dbReference type="OrthoDB" id="5363209at2"/>
<protein>
    <submittedName>
        <fullName evidence="2">Uncharacterized protein</fullName>
    </submittedName>
</protein>
<feature type="transmembrane region" description="Helical" evidence="1">
    <location>
        <begin position="64"/>
        <end position="83"/>
    </location>
</feature>
<dbReference type="eggNOG" id="ENOG5030Q51">
    <property type="taxonomic scope" value="Bacteria"/>
</dbReference>
<dbReference type="HOGENOM" id="CLU_926476_0_0_7"/>
<keyword evidence="1" id="KW-1133">Transmembrane helix</keyword>
<dbReference type="KEGG" id="cha:CHAB381_1200"/>
<dbReference type="RefSeq" id="WP_012109054.1">
    <property type="nucleotide sequence ID" value="NC_009714.1"/>
</dbReference>
<name>A7I2L3_CAMHC</name>
<reference evidence="3" key="1">
    <citation type="submission" date="2007-07" db="EMBL/GenBank/DDBJ databases">
        <title>Complete genome sequence of Campylobacter hominis ATCC BAA-381, a commensal isolated from the human gastrointestinal tract.</title>
        <authorList>
            <person name="Fouts D.E."/>
            <person name="Mongodin E.F."/>
            <person name="Puiu D."/>
            <person name="Sebastian Y."/>
            <person name="Miller W.G."/>
            <person name="Mandrell R.E."/>
            <person name="Nelson K.E."/>
        </authorList>
    </citation>
    <scope>NUCLEOTIDE SEQUENCE [LARGE SCALE GENOMIC DNA]</scope>
    <source>
        <strain evidence="3">ATCC BAA-381 / LMG 19568 / NCTC 13146 / CH001A</strain>
    </source>
</reference>
<gene>
    <name evidence="2" type="ordered locus">CHAB381_1200</name>
</gene>
<dbReference type="EMBL" id="CP000776">
    <property type="protein sequence ID" value="ABS50979.1"/>
    <property type="molecule type" value="Genomic_DNA"/>
</dbReference>
<keyword evidence="3" id="KW-1185">Reference proteome</keyword>
<dbReference type="AlphaFoldDB" id="A7I2L3"/>
<feature type="transmembrane region" description="Helical" evidence="1">
    <location>
        <begin position="31"/>
        <end position="52"/>
    </location>
</feature>
<organism evidence="2 3">
    <name type="scientific">Campylobacter hominis (strain ATCC BAA-381 / DSM 21671 / CCUG 45161 / LMG 19568 / NCTC 13146 / CH001A)</name>
    <dbReference type="NCBI Taxonomy" id="360107"/>
    <lineage>
        <taxon>Bacteria</taxon>
        <taxon>Pseudomonadati</taxon>
        <taxon>Campylobacterota</taxon>
        <taxon>Epsilonproteobacteria</taxon>
        <taxon>Campylobacterales</taxon>
        <taxon>Campylobacteraceae</taxon>
        <taxon>Campylobacter</taxon>
    </lineage>
</organism>
<proteinExistence type="predicted"/>